<dbReference type="EMBL" id="RFFH01000003">
    <property type="protein sequence ID" value="RMI33528.1"/>
    <property type="molecule type" value="Genomic_DNA"/>
</dbReference>
<keyword evidence="2" id="KW-1185">Reference proteome</keyword>
<keyword evidence="1" id="KW-0255">Endonuclease</keyword>
<name>A0A3M2LFP4_9NOCA</name>
<dbReference type="SUPFAM" id="SSF48150">
    <property type="entry name" value="DNA-glycosylase"/>
    <property type="match status" value="1"/>
</dbReference>
<evidence type="ECO:0000313" key="2">
    <source>
        <dbReference type="Proteomes" id="UP000279275"/>
    </source>
</evidence>
<evidence type="ECO:0000313" key="1">
    <source>
        <dbReference type="EMBL" id="RMI33528.1"/>
    </source>
</evidence>
<dbReference type="GO" id="GO:0006281">
    <property type="term" value="P:DNA repair"/>
    <property type="evidence" value="ECO:0007669"/>
    <property type="project" value="InterPro"/>
</dbReference>
<keyword evidence="1" id="KW-0378">Hydrolase</keyword>
<accession>A0A3M2LFP4</accession>
<reference evidence="1 2" key="1">
    <citation type="submission" date="2018-10" db="EMBL/GenBank/DDBJ databases">
        <title>Isolation from cow dung.</title>
        <authorList>
            <person name="Ling L."/>
        </authorList>
    </citation>
    <scope>NUCLEOTIDE SEQUENCE [LARGE SCALE GENOMIC DNA]</scope>
    <source>
        <strain evidence="1 2">NEAU-LL90</strain>
    </source>
</reference>
<dbReference type="OrthoDB" id="3078554at2"/>
<organism evidence="1 2">
    <name type="scientific">Nocardia stercoris</name>
    <dbReference type="NCBI Taxonomy" id="2483361"/>
    <lineage>
        <taxon>Bacteria</taxon>
        <taxon>Bacillati</taxon>
        <taxon>Actinomycetota</taxon>
        <taxon>Actinomycetes</taxon>
        <taxon>Mycobacteriales</taxon>
        <taxon>Nocardiaceae</taxon>
        <taxon>Nocardia</taxon>
    </lineage>
</organism>
<comment type="caution">
    <text evidence="1">The sequence shown here is derived from an EMBL/GenBank/DDBJ whole genome shotgun (WGS) entry which is preliminary data.</text>
</comment>
<dbReference type="AlphaFoldDB" id="A0A3M2LFP4"/>
<keyword evidence="1" id="KW-0540">Nuclease</keyword>
<dbReference type="GO" id="GO:0004519">
    <property type="term" value="F:endonuclease activity"/>
    <property type="evidence" value="ECO:0007669"/>
    <property type="project" value="UniProtKB-KW"/>
</dbReference>
<proteinExistence type="predicted"/>
<gene>
    <name evidence="1" type="ORF">EBN03_10445</name>
</gene>
<dbReference type="RefSeq" id="WP_122187727.1">
    <property type="nucleotide sequence ID" value="NZ_RFFH01000003.1"/>
</dbReference>
<dbReference type="Proteomes" id="UP000279275">
    <property type="component" value="Unassembled WGS sequence"/>
</dbReference>
<protein>
    <submittedName>
        <fullName evidence="1">Endonuclease</fullName>
    </submittedName>
</protein>
<dbReference type="Gene3D" id="1.10.340.30">
    <property type="entry name" value="Hypothetical protein, domain 2"/>
    <property type="match status" value="1"/>
</dbReference>
<sequence>MTQQDVVNVLMDRAGTSYVAEAGINLADKPAPLFQLLMLTELLSTRISADIAVAAAKELVSTGYRTPQRVADADWQELVDALGRAHYKRYDESTASRLGDIASRILDRYGGDLRKLADEAERDPARAAQLLQQFQGIGPTGSDIFLREVQDIWTWARPHFDERALRGAERVQLPADPDRLADLAPENHTADLAAALVRVTLNNEVADQVLAATKIIPA</sequence>
<dbReference type="InterPro" id="IPR011257">
    <property type="entry name" value="DNA_glycosylase"/>
</dbReference>